<reference evidence="16 17" key="1">
    <citation type="submission" date="2012-09" db="EMBL/GenBank/DDBJ databases">
        <title>Genome Sequence of alkane-degrading Bacterium Alcanivorax venustensis ISO4.</title>
        <authorList>
            <person name="Lai Q."/>
            <person name="Shao Z."/>
        </authorList>
    </citation>
    <scope>NUCLEOTIDE SEQUENCE [LARGE SCALE GENOMIC DNA]</scope>
    <source>
        <strain evidence="16 17">ISO4</strain>
    </source>
</reference>
<evidence type="ECO:0000313" key="16">
    <source>
        <dbReference type="EMBL" id="MBF5051642.1"/>
    </source>
</evidence>
<dbReference type="PANTHER" id="PTHR43373">
    <property type="entry name" value="NA(+)/H(+) ANTIPORTER SUBUNIT"/>
    <property type="match status" value="1"/>
</dbReference>
<dbReference type="Pfam" id="PF13244">
    <property type="entry name" value="MbhD"/>
    <property type="match status" value="1"/>
</dbReference>
<organism evidence="16 17">
    <name type="scientific">Alloalcanivorax venustensis ISO4</name>
    <dbReference type="NCBI Taxonomy" id="1177184"/>
    <lineage>
        <taxon>Bacteria</taxon>
        <taxon>Pseudomonadati</taxon>
        <taxon>Pseudomonadota</taxon>
        <taxon>Gammaproteobacteria</taxon>
        <taxon>Oceanospirillales</taxon>
        <taxon>Alcanivoracaceae</taxon>
        <taxon>Alloalcanivorax</taxon>
    </lineage>
</organism>
<accession>A0ABS0AC53</accession>
<feature type="transmembrane region" description="Helical" evidence="10">
    <location>
        <begin position="604"/>
        <end position="622"/>
    </location>
</feature>
<feature type="transmembrane region" description="Helical" evidence="10">
    <location>
        <begin position="132"/>
        <end position="152"/>
    </location>
</feature>
<keyword evidence="3" id="KW-0050">Antiport</keyword>
<evidence type="ECO:0000259" key="14">
    <source>
        <dbReference type="Pfam" id="PF13244"/>
    </source>
</evidence>
<feature type="transmembrane region" description="Helical" evidence="10">
    <location>
        <begin position="207"/>
        <end position="232"/>
    </location>
</feature>
<dbReference type="Pfam" id="PF00361">
    <property type="entry name" value="Proton_antipo_M"/>
    <property type="match status" value="1"/>
</dbReference>
<dbReference type="Pfam" id="PF00662">
    <property type="entry name" value="Proton_antipo_N"/>
    <property type="match status" value="1"/>
</dbReference>
<evidence type="ECO:0000256" key="7">
    <source>
        <dbReference type="ARBA" id="ARBA00023065"/>
    </source>
</evidence>
<comment type="caution">
    <text evidence="16">The sequence shown here is derived from an EMBL/GenBank/DDBJ whole genome shotgun (WGS) entry which is preliminary data.</text>
</comment>
<name>A0ABS0AC53_9GAMM</name>
<evidence type="ECO:0000256" key="1">
    <source>
        <dbReference type="ARBA" id="ARBA00004651"/>
    </source>
</evidence>
<feature type="transmembrane region" description="Helical" evidence="10">
    <location>
        <begin position="853"/>
        <end position="876"/>
    </location>
</feature>
<dbReference type="Proteomes" id="UP000644441">
    <property type="component" value="Unassembled WGS sequence"/>
</dbReference>
<evidence type="ECO:0000259" key="15">
    <source>
        <dbReference type="Pfam" id="PF20501"/>
    </source>
</evidence>
<keyword evidence="17" id="KW-1185">Reference proteome</keyword>
<feature type="domain" description="NADH-Ubiquinone oxidoreductase (complex I) chain 5 N-terminal" evidence="12">
    <location>
        <begin position="67"/>
        <end position="112"/>
    </location>
</feature>
<gene>
    <name evidence="16" type="ORF">ISO4_00244</name>
</gene>
<dbReference type="InterPro" id="IPR025383">
    <property type="entry name" value="MrpA_C/MbhD"/>
</dbReference>
<feature type="transmembrane region" description="Helical" evidence="10">
    <location>
        <begin position="505"/>
        <end position="523"/>
    </location>
</feature>
<feature type="domain" description="NADH:quinone oxidoreductase/Mrp antiporter transmembrane" evidence="11">
    <location>
        <begin position="128"/>
        <end position="404"/>
    </location>
</feature>
<dbReference type="InterPro" id="IPR046806">
    <property type="entry name" value="MrpA_C/MbhE"/>
</dbReference>
<evidence type="ECO:0000256" key="6">
    <source>
        <dbReference type="ARBA" id="ARBA00022989"/>
    </source>
</evidence>
<dbReference type="PANTHER" id="PTHR43373:SF1">
    <property type="entry name" value="NA(+)_H(+) ANTIPORTER SUBUNIT A"/>
    <property type="match status" value="1"/>
</dbReference>
<feature type="transmembrane region" description="Helical" evidence="10">
    <location>
        <begin position="785"/>
        <end position="808"/>
    </location>
</feature>
<keyword evidence="8 10" id="KW-0472">Membrane</keyword>
<feature type="transmembrane region" description="Helical" evidence="10">
    <location>
        <begin position="164"/>
        <end position="187"/>
    </location>
</feature>
<feature type="transmembrane region" description="Helical" evidence="10">
    <location>
        <begin position="820"/>
        <end position="841"/>
    </location>
</feature>
<dbReference type="EMBL" id="ARXR01000001">
    <property type="protein sequence ID" value="MBF5051642.1"/>
    <property type="molecule type" value="Genomic_DNA"/>
</dbReference>
<evidence type="ECO:0000256" key="10">
    <source>
        <dbReference type="SAM" id="Phobius"/>
    </source>
</evidence>
<feature type="transmembrane region" description="Helical" evidence="10">
    <location>
        <begin position="300"/>
        <end position="318"/>
    </location>
</feature>
<dbReference type="NCBIfam" id="NF009288">
    <property type="entry name" value="PRK12648.1"/>
    <property type="match status" value="1"/>
</dbReference>
<sequence length="946" mass="100755">MNLSILVLLPFLGAALPPLAERFRASRTLLALSAAALPALALALMVAPARRVIAGETVLSSLQWLPSLGLDLAFRLDGLALMFAMLVLGIGLLIILYARYYLSADEKAGRFYAYLLLFMGAMLGVVTSDNLLLLVVFWELTSLSSFLLIGFWSHNSGARKGARMALTVTGLGGLALLAGVLLIGQVVGSYSLGEALASGDAIRASGLYPLILCLVLLGIFTKSAQFPFHFWLPHAMAAPTPVSAYLHSATMVKAGVFLLARFYPMLAGTNLWFDLVTLAGMATLLWGALAALFQHDLKGLLAYSTISHLGLITLLFGLNTELAAVAAVFHIINHATFKASLFMAAGIIDHETGTRDMRRINGLWRYMPYTAVLAMVASAAMAGVPLLNGFLSKEMFFAETLQSDRLGALSWVLPLGATLGGVLSVAYSARFIHDVFFNGEPVNLPKFPPHEPPRYMKVPVEILVALCVAVGVFPALTVAGLLAVAGTATLGGTLPEYHLSIWHGFNLPLLMSVIALVGGVLVYSQRQRLFRWHARLPEINANLIFERAMQAVAGFAGALSGRLRNGSLQTYVAWLLAVVSLVLLTQLGPRLLSGDRALLPLDGVALLAGAMLIVAAVITAILHRHRMTAIMSISVVGLVVSLVFVRFSAPDLALTQLSVEVVTVMLLILAMYFLPVRTSAESGVFRVFRDLFLSVVVGGGVGVMAFAMMTSDFNSISGFFLENAKPGGGGTNVVNVILVDFRGFDTFGEITVLGIAAMGIYALLKDLKLTSPRADSTGRPWARDAHPLVLVTISRPLLPLALLVSVYIFLRGHNLPGGGFIAGLVTSVALLLQYVASGVGWMHHRMPGDYHPVVALGLLLAGITGVASWLFGHPFLTSTFDYIHWPLVGKFEVASAMLFDTGVFLTVVGATLLMLANLGKLSLLDDKGAGTGAGNDPDQTGQRGGA</sequence>
<evidence type="ECO:0000256" key="8">
    <source>
        <dbReference type="ARBA" id="ARBA00023136"/>
    </source>
</evidence>
<evidence type="ECO:0000313" key="17">
    <source>
        <dbReference type="Proteomes" id="UP000644441"/>
    </source>
</evidence>
<keyword evidence="4" id="KW-1003">Cell membrane</keyword>
<keyword evidence="6 10" id="KW-1133">Transmembrane helix</keyword>
<feature type="domain" description="MrpA C-terminal/MbhE" evidence="15">
    <location>
        <begin position="686"/>
        <end position="779"/>
    </location>
</feature>
<keyword evidence="7" id="KW-0406">Ion transport</keyword>
<evidence type="ECO:0000259" key="11">
    <source>
        <dbReference type="Pfam" id="PF00361"/>
    </source>
</evidence>
<evidence type="ECO:0000256" key="3">
    <source>
        <dbReference type="ARBA" id="ARBA00022449"/>
    </source>
</evidence>
<keyword evidence="2" id="KW-0813">Transport</keyword>
<feature type="transmembrane region" description="Helical" evidence="10">
    <location>
        <begin position="80"/>
        <end position="102"/>
    </location>
</feature>
<feature type="transmembrane region" description="Helical" evidence="10">
    <location>
        <begin position="462"/>
        <end position="485"/>
    </location>
</feature>
<evidence type="ECO:0000256" key="9">
    <source>
        <dbReference type="RuleBase" id="RU000320"/>
    </source>
</evidence>
<evidence type="ECO:0000259" key="13">
    <source>
        <dbReference type="Pfam" id="PF04039"/>
    </source>
</evidence>
<feature type="transmembrane region" description="Helical" evidence="10">
    <location>
        <begin position="109"/>
        <end position="126"/>
    </location>
</feature>
<protein>
    <submittedName>
        <fullName evidence="16">Monovalent cation/H+ antiporter subunit A</fullName>
    </submittedName>
</protein>
<keyword evidence="5 9" id="KW-0812">Transmembrane</keyword>
<feature type="transmembrane region" description="Helical" evidence="10">
    <location>
        <begin position="30"/>
        <end position="47"/>
    </location>
</feature>
<proteinExistence type="predicted"/>
<feature type="transmembrane region" description="Helical" evidence="10">
    <location>
        <begin position="369"/>
        <end position="391"/>
    </location>
</feature>
<feature type="transmembrane region" description="Helical" evidence="10">
    <location>
        <begin position="275"/>
        <end position="293"/>
    </location>
</feature>
<feature type="transmembrane region" description="Helical" evidence="10">
    <location>
        <begin position="324"/>
        <end position="348"/>
    </location>
</feature>
<dbReference type="InterPro" id="IPR001516">
    <property type="entry name" value="Proton_antipo_N"/>
</dbReference>
<dbReference type="InterPro" id="IPR050616">
    <property type="entry name" value="CPA3_Na-H_Antiporter_A"/>
</dbReference>
<feature type="transmembrane region" description="Helical" evidence="10">
    <location>
        <begin position="571"/>
        <end position="592"/>
    </location>
</feature>
<evidence type="ECO:0000256" key="4">
    <source>
        <dbReference type="ARBA" id="ARBA00022475"/>
    </source>
</evidence>
<comment type="subcellular location">
    <subcellularLocation>
        <location evidence="1">Cell membrane</location>
        <topology evidence="1">Multi-pass membrane protein</topology>
    </subcellularLocation>
    <subcellularLocation>
        <location evidence="9">Membrane</location>
        <topology evidence="9">Multi-pass membrane protein</topology>
    </subcellularLocation>
</comment>
<feature type="transmembrane region" description="Helical" evidence="10">
    <location>
        <begin position="896"/>
        <end position="918"/>
    </location>
</feature>
<feature type="transmembrane region" description="Helical" evidence="10">
    <location>
        <begin position="746"/>
        <end position="764"/>
    </location>
</feature>
<evidence type="ECO:0000256" key="5">
    <source>
        <dbReference type="ARBA" id="ARBA00022692"/>
    </source>
</evidence>
<dbReference type="Pfam" id="PF20501">
    <property type="entry name" value="MbhE"/>
    <property type="match status" value="1"/>
</dbReference>
<feature type="domain" description="MrpA C-terminal/MbhD" evidence="14">
    <location>
        <begin position="612"/>
        <end position="675"/>
    </location>
</feature>
<dbReference type="PRINTS" id="PR01434">
    <property type="entry name" value="NADHDHGNASE5"/>
</dbReference>
<feature type="domain" description="Na+/H+ antiporter MnhB subunit-related protein" evidence="13">
    <location>
        <begin position="789"/>
        <end position="912"/>
    </location>
</feature>
<evidence type="ECO:0000256" key="2">
    <source>
        <dbReference type="ARBA" id="ARBA00022448"/>
    </source>
</evidence>
<dbReference type="InterPro" id="IPR007182">
    <property type="entry name" value="MnhB"/>
</dbReference>
<dbReference type="RefSeq" id="WP_194854870.1">
    <property type="nucleotide sequence ID" value="NZ_ARXR01000001.1"/>
</dbReference>
<dbReference type="Pfam" id="PF04039">
    <property type="entry name" value="MnhB"/>
    <property type="match status" value="1"/>
</dbReference>
<evidence type="ECO:0000259" key="12">
    <source>
        <dbReference type="Pfam" id="PF00662"/>
    </source>
</evidence>
<feature type="transmembrane region" description="Helical" evidence="10">
    <location>
        <begin position="411"/>
        <end position="429"/>
    </location>
</feature>
<dbReference type="InterPro" id="IPR001750">
    <property type="entry name" value="ND/Mrp_TM"/>
</dbReference>
<feature type="transmembrane region" description="Helical" evidence="10">
    <location>
        <begin position="629"/>
        <end position="647"/>
    </location>
</feature>
<feature type="transmembrane region" description="Helical" evidence="10">
    <location>
        <begin position="687"/>
        <end position="709"/>
    </location>
</feature>
<feature type="transmembrane region" description="Helical" evidence="10">
    <location>
        <begin position="653"/>
        <end position="675"/>
    </location>
</feature>